<dbReference type="GeneID" id="55660321"/>
<dbReference type="OrthoDB" id="3468002at2"/>
<dbReference type="EMBL" id="CP026304">
    <property type="protein sequence ID" value="AVZ76527.1"/>
    <property type="molecule type" value="Genomic_DNA"/>
</dbReference>
<keyword evidence="2" id="KW-1185">Reference proteome</keyword>
<organism evidence="1 2">
    <name type="scientific">Streptomyces lunaelactis</name>
    <dbReference type="NCBI Taxonomy" id="1535768"/>
    <lineage>
        <taxon>Bacteria</taxon>
        <taxon>Bacillati</taxon>
        <taxon>Actinomycetota</taxon>
        <taxon>Actinomycetes</taxon>
        <taxon>Kitasatosporales</taxon>
        <taxon>Streptomycetaceae</taxon>
        <taxon>Streptomyces</taxon>
    </lineage>
</organism>
<name>A0A2R4TBQ4_9ACTN</name>
<evidence type="ECO:0000313" key="2">
    <source>
        <dbReference type="Proteomes" id="UP000244201"/>
    </source>
</evidence>
<dbReference type="RefSeq" id="WP_108153814.1">
    <property type="nucleotide sequence ID" value="NZ_CP026304.1"/>
</dbReference>
<dbReference type="Proteomes" id="UP000244201">
    <property type="component" value="Chromosome"/>
</dbReference>
<protein>
    <submittedName>
        <fullName evidence="1">Uncharacterized protein</fullName>
    </submittedName>
</protein>
<evidence type="ECO:0000313" key="1">
    <source>
        <dbReference type="EMBL" id="AVZ76527.1"/>
    </source>
</evidence>
<dbReference type="KEGG" id="slk:SLUN_34275"/>
<gene>
    <name evidence="1" type="ORF">SLUN_34275</name>
</gene>
<sequence length="195" mass="21051">MGEGYVWVADTDARPQDAEALAGRVVHWLEEQGVVAGELTHCLLGDELGRAPGPRYAHALGAHDGAFALMGGANGVSVDIERRVYVCVDIWTARCPHCAARTEESAADGHGRWTDEWLPLLDALYAWFGGSGPDHASCVRCGRQAGFIDWNFSPPVAVAQLGLTFWNWPMLSAAFLAELSAVLDGHRLVAARTRV</sequence>
<proteinExistence type="predicted"/>
<dbReference type="AlphaFoldDB" id="A0A2R4TBQ4"/>
<reference evidence="1 2" key="1">
    <citation type="submission" date="2018-01" db="EMBL/GenBank/DDBJ databases">
        <title>Complete genome sequence of Streptomyces lunaelactis MM109T, a Ferroverdin A producer isolated from cave moonmilk deposits.</title>
        <authorList>
            <person name="Naome A."/>
            <person name="Martinet L."/>
            <person name="Maciejewska M."/>
            <person name="Anderssen S."/>
            <person name="Adam D."/>
            <person name="Tenconi E."/>
            <person name="Deflandre B."/>
            <person name="Arguelles-Arias A."/>
            <person name="Calusinska M."/>
            <person name="Copieters W."/>
            <person name="Karim L."/>
            <person name="Hanikenne M."/>
            <person name="Baurain D."/>
            <person name="van Wezel G."/>
            <person name="Smargiasso N."/>
            <person name="de Pauw E."/>
            <person name="Delfosse P."/>
            <person name="Rigali S."/>
        </authorList>
    </citation>
    <scope>NUCLEOTIDE SEQUENCE [LARGE SCALE GENOMIC DNA]</scope>
    <source>
        <strain evidence="1 2">MM109</strain>
    </source>
</reference>
<accession>A0A2R4TBQ4</accession>